<proteinExistence type="predicted"/>
<name>A0A8X6YDX2_9ARAC</name>
<organism evidence="1 2">
    <name type="scientific">Trichonephila inaurata madagascariensis</name>
    <dbReference type="NCBI Taxonomy" id="2747483"/>
    <lineage>
        <taxon>Eukaryota</taxon>
        <taxon>Metazoa</taxon>
        <taxon>Ecdysozoa</taxon>
        <taxon>Arthropoda</taxon>
        <taxon>Chelicerata</taxon>
        <taxon>Arachnida</taxon>
        <taxon>Araneae</taxon>
        <taxon>Araneomorphae</taxon>
        <taxon>Entelegynae</taxon>
        <taxon>Araneoidea</taxon>
        <taxon>Nephilidae</taxon>
        <taxon>Trichonephila</taxon>
        <taxon>Trichonephila inaurata</taxon>
    </lineage>
</organism>
<evidence type="ECO:0000313" key="2">
    <source>
        <dbReference type="Proteomes" id="UP000886998"/>
    </source>
</evidence>
<comment type="caution">
    <text evidence="1">The sequence shown here is derived from an EMBL/GenBank/DDBJ whole genome shotgun (WGS) entry which is preliminary data.</text>
</comment>
<dbReference type="AlphaFoldDB" id="A0A8X6YDX2"/>
<gene>
    <name evidence="1" type="ORF">TNIN_410211</name>
</gene>
<dbReference type="EMBL" id="BMAV01018606">
    <property type="protein sequence ID" value="GFY71095.1"/>
    <property type="molecule type" value="Genomic_DNA"/>
</dbReference>
<protein>
    <submittedName>
        <fullName evidence="1">Uncharacterized protein</fullName>
    </submittedName>
</protein>
<accession>A0A8X6YDX2</accession>
<evidence type="ECO:0000313" key="1">
    <source>
        <dbReference type="EMBL" id="GFY71095.1"/>
    </source>
</evidence>
<sequence>MLKIAEIDLSLGVHIIDELRLRTETIGRPGNRDFIKRKRFWDHPGLGSSAAPAIEKYLDHPGLGSSAAPVIEKYLDHPVLGATPPRLQRIPEIGTKKKYVILARRESYSVKKIVSPRTLVVSPVDN</sequence>
<dbReference type="Proteomes" id="UP000886998">
    <property type="component" value="Unassembled WGS sequence"/>
</dbReference>
<reference evidence="1" key="1">
    <citation type="submission" date="2020-08" db="EMBL/GenBank/DDBJ databases">
        <title>Multicomponent nature underlies the extraordinary mechanical properties of spider dragline silk.</title>
        <authorList>
            <person name="Kono N."/>
            <person name="Nakamura H."/>
            <person name="Mori M."/>
            <person name="Yoshida Y."/>
            <person name="Ohtoshi R."/>
            <person name="Malay A.D."/>
            <person name="Moran D.A.P."/>
            <person name="Tomita M."/>
            <person name="Numata K."/>
            <person name="Arakawa K."/>
        </authorList>
    </citation>
    <scope>NUCLEOTIDE SEQUENCE</scope>
</reference>
<keyword evidence="2" id="KW-1185">Reference proteome</keyword>